<evidence type="ECO:0000313" key="2">
    <source>
        <dbReference type="EMBL" id="KAK7069314.1"/>
    </source>
</evidence>
<proteinExistence type="predicted"/>
<feature type="region of interest" description="Disordered" evidence="1">
    <location>
        <begin position="1"/>
        <end position="42"/>
    </location>
</feature>
<feature type="compositionally biased region" description="Basic and acidic residues" evidence="1">
    <location>
        <begin position="461"/>
        <end position="505"/>
    </location>
</feature>
<evidence type="ECO:0000313" key="3">
    <source>
        <dbReference type="Proteomes" id="UP001381693"/>
    </source>
</evidence>
<dbReference type="Proteomes" id="UP001381693">
    <property type="component" value="Unassembled WGS sequence"/>
</dbReference>
<reference evidence="2 3" key="1">
    <citation type="submission" date="2023-11" db="EMBL/GenBank/DDBJ databases">
        <title>Halocaridina rubra genome assembly.</title>
        <authorList>
            <person name="Smith C."/>
        </authorList>
    </citation>
    <scope>NUCLEOTIDE SEQUENCE [LARGE SCALE GENOMIC DNA]</scope>
    <source>
        <strain evidence="2">EP-1</strain>
        <tissue evidence="2">Whole</tissue>
    </source>
</reference>
<keyword evidence="3" id="KW-1185">Reference proteome</keyword>
<feature type="compositionally biased region" description="Basic residues" evidence="1">
    <location>
        <begin position="643"/>
        <end position="653"/>
    </location>
</feature>
<feature type="compositionally biased region" description="Basic and acidic residues" evidence="1">
    <location>
        <begin position="1"/>
        <end position="23"/>
    </location>
</feature>
<feature type="region of interest" description="Disordered" evidence="1">
    <location>
        <begin position="369"/>
        <end position="874"/>
    </location>
</feature>
<feature type="compositionally biased region" description="Basic and acidic residues" evidence="1">
    <location>
        <begin position="1210"/>
        <end position="1239"/>
    </location>
</feature>
<feature type="compositionally biased region" description="Basic and acidic residues" evidence="1">
    <location>
        <begin position="381"/>
        <end position="398"/>
    </location>
</feature>
<feature type="compositionally biased region" description="Basic residues" evidence="1">
    <location>
        <begin position="1285"/>
        <end position="1295"/>
    </location>
</feature>
<feature type="compositionally biased region" description="Basic and acidic residues" evidence="1">
    <location>
        <begin position="435"/>
        <end position="446"/>
    </location>
</feature>
<feature type="compositionally biased region" description="Basic and acidic residues" evidence="1">
    <location>
        <begin position="1317"/>
        <end position="1330"/>
    </location>
</feature>
<sequence length="1461" mass="168042">MTRANIDQKKKENLMVNEDEAKSSETIPAYDDSSMLDGTDSPEDVYHLRRDLAKMKYPIILKESESSDTNEKPLGCIDRIQRLEDLERDETRLRNELNIAMMKYRNTEMENEDRPAYSDFVRKVEHLQKKTTLQRELEGYKPPYNRVIQRLLRENIRLNKRINVPQRDKQRDSYEIVPATISPGKVSTGEYRHHYYQKDKPSPLVPAVMTGPREPENPVSYGYHQEGQPRTILPPNTNDKPMAPFLKVRTEGARLPENPISYGYQQEAPPQTTLPPSTNGKPMAPILEVKTVDVTQPEDPISYRQYQKVQLPTTVSNEKEYETYETIPAKEQRDKRDLYFSKAKDKPMAPVPVVMTQVAKGPKDYLEAHLSTTASLKRKDKTGPRKQKSDKEVYHSESEQAYIADPGTGPEKARLPITVSSKSKDKTKPSKQQRGKRDMYVSEARNKPMAPIPEFMNEVTRWSKDLVRPKDYPGDHIPTRVLLERKDKTGPPKKKSDKEEYHSESEQAYIADPGTDLEKAQLPITVSSKRKDKTKPSKQQTGKRGMNVSEARDKPMAPIPEFMNEVTRWSKDLVRPKDYPRDHIPTRVLLERKDKTGPRKQKSDKEEYHSESEQAYIADPGTDPEKAQLPITVSSKIKDKTKPSKQQRGKRSMHVSEARDKPMAPIPEFMNEVTRWSKDLVRPKDYPRDHIPTRVLLERKDKTGPRKPKSDKEEYHSESDQAYIADPGTGPEKARLPITVSSKRKDKTKPSKEQRGKRSMHVSEARDKPMAPIPGFMNEGTRWSKDLIRPKDYPGDHIPTRVLLERKDKTGPRKQKSDKEEYHSESDQAYIADPGTDLEKAQLPITVSSKRKDKTKPSKQQRGKRGMYVSEAKDKPMAPIPEFINEVTRWSKDLVRPKDYPGDHIPTRVLLERKDKTGPRKQKGDKEEYHSESEQAYIADPGTDPEIAQLPITVSSKIKDKTKPSKQQRGKRGMYVSEARDKPMAPIPEFMNEVTRWAKNLVRPKDYPGDHIPTRVLLERKDKTGPRKQKSDKEEYHSESEQAYIADPGTDSEKAQLPITVSSKIKDKTKPSKQQRSKRGMHVSEARDKPMAPIPEFMNEVTRWSKDLVRPKDYPRDHIPTRVLLERKDKTGPRKQKSDKEEYHSESDQAYIADPGTGSEKAQLPITVSSKRKDKTKPSKQQTGKRGMHVSEARDKPMAPIPEFMNEVTRWSKDLVRPKDYPRDHIPTRVLLERKDKTGSRKQKRDKKEYHSESDQAYIAYPGTGPEKAQLPIAVSSKIKDKTKPSKQQRGKRSMHVSEARDKPMAPSPEFMNEVTRWSKDLVRPKDYPRGHIPTRVLLERKDKTKPPKQNRGNKELYLSESDQSYLAYPDTGPKKAQLPTTVSSKRKYKTKPPKQHRGEEGMHVPEAKNKPKVPIPVVMAEVARRQKVPILSLVQRKKDPRSLLCLKVTKGHINPQSLQF</sequence>
<feature type="compositionally biased region" description="Basic and acidic residues" evidence="1">
    <location>
        <begin position="1103"/>
        <end position="1147"/>
    </location>
</feature>
<feature type="compositionally biased region" description="Basic and acidic residues" evidence="1">
    <location>
        <begin position="1397"/>
        <end position="1410"/>
    </location>
</feature>
<dbReference type="EMBL" id="JAXCGZ010016984">
    <property type="protein sequence ID" value="KAK7069314.1"/>
    <property type="molecule type" value="Genomic_DNA"/>
</dbReference>
<feature type="compositionally biased region" description="Basic and acidic residues" evidence="1">
    <location>
        <begin position="748"/>
        <end position="769"/>
    </location>
</feature>
<feature type="compositionally biased region" description="Basic and acidic residues" evidence="1">
    <location>
        <begin position="568"/>
        <end position="612"/>
    </location>
</feature>
<protein>
    <submittedName>
        <fullName evidence="2">Uncharacterized protein</fullName>
    </submittedName>
</protein>
<name>A0AAN8WXX1_HALRR</name>
<feature type="region of interest" description="Disordered" evidence="1">
    <location>
        <begin position="895"/>
        <end position="987"/>
    </location>
</feature>
<feature type="compositionally biased region" description="Basic and acidic residues" evidence="1">
    <location>
        <begin position="675"/>
        <end position="719"/>
    </location>
</feature>
<feature type="compositionally biased region" description="Basic residues" evidence="1">
    <location>
        <begin position="849"/>
        <end position="865"/>
    </location>
</feature>
<gene>
    <name evidence="2" type="ORF">SK128_010247</name>
</gene>
<accession>A0AAN8WXX1</accession>
<evidence type="ECO:0000256" key="1">
    <source>
        <dbReference type="SAM" id="MobiDB-lite"/>
    </source>
</evidence>
<feature type="compositionally biased region" description="Basic and acidic residues" evidence="1">
    <location>
        <begin position="1003"/>
        <end position="1040"/>
    </location>
</feature>
<feature type="compositionally biased region" description="Basic residues" evidence="1">
    <location>
        <begin position="1071"/>
        <end position="1081"/>
    </location>
</feature>
<feature type="compositionally biased region" description="Basic and acidic residues" evidence="1">
    <location>
        <begin position="782"/>
        <end position="826"/>
    </location>
</feature>
<comment type="caution">
    <text evidence="2">The sequence shown here is derived from an EMBL/GenBank/DDBJ whole genome shotgun (WGS) entry which is preliminary data.</text>
</comment>
<feature type="compositionally biased region" description="Basic and acidic residues" evidence="1">
    <location>
        <begin position="895"/>
        <end position="933"/>
    </location>
</feature>
<feature type="region of interest" description="Disordered" evidence="1">
    <location>
        <begin position="1003"/>
        <end position="1413"/>
    </location>
</feature>
<organism evidence="2 3">
    <name type="scientific">Halocaridina rubra</name>
    <name type="common">Hawaiian red shrimp</name>
    <dbReference type="NCBI Taxonomy" id="373956"/>
    <lineage>
        <taxon>Eukaryota</taxon>
        <taxon>Metazoa</taxon>
        <taxon>Ecdysozoa</taxon>
        <taxon>Arthropoda</taxon>
        <taxon>Crustacea</taxon>
        <taxon>Multicrustacea</taxon>
        <taxon>Malacostraca</taxon>
        <taxon>Eumalacostraca</taxon>
        <taxon>Eucarida</taxon>
        <taxon>Decapoda</taxon>
        <taxon>Pleocyemata</taxon>
        <taxon>Caridea</taxon>
        <taxon>Atyoidea</taxon>
        <taxon>Atyidae</taxon>
        <taxon>Halocaridina</taxon>
    </lineage>
</organism>
<feature type="compositionally biased region" description="Basic residues" evidence="1">
    <location>
        <begin position="1385"/>
        <end position="1396"/>
    </location>
</feature>